<evidence type="ECO:0000313" key="3">
    <source>
        <dbReference type="EMBL" id="EEN63549.1"/>
    </source>
</evidence>
<organism>
    <name type="scientific">Branchiostoma floridae</name>
    <name type="common">Florida lancelet</name>
    <name type="synonym">Amphioxus</name>
    <dbReference type="NCBI Taxonomy" id="7739"/>
    <lineage>
        <taxon>Eukaryota</taxon>
        <taxon>Metazoa</taxon>
        <taxon>Chordata</taxon>
        <taxon>Cephalochordata</taxon>
        <taxon>Leptocardii</taxon>
        <taxon>Amphioxiformes</taxon>
        <taxon>Branchiostomatidae</taxon>
        <taxon>Branchiostoma</taxon>
    </lineage>
</organism>
<keyword evidence="1" id="KW-0540">Nuclease</keyword>
<dbReference type="InterPro" id="IPR047002">
    <property type="entry name" value="Tcp10_C_sf"/>
</dbReference>
<proteinExistence type="predicted"/>
<accession>C3Y880</accession>
<feature type="compositionally biased region" description="Basic and acidic residues" evidence="2">
    <location>
        <begin position="71"/>
        <end position="119"/>
    </location>
</feature>
<feature type="region of interest" description="Disordered" evidence="2">
    <location>
        <begin position="1"/>
        <end position="206"/>
    </location>
</feature>
<gene>
    <name evidence="3" type="ORF">BRAFLDRAFT_106487</name>
</gene>
<dbReference type="EMBL" id="GG666491">
    <property type="protein sequence ID" value="EEN63549.1"/>
    <property type="molecule type" value="Genomic_DNA"/>
</dbReference>
<dbReference type="PANTHER" id="PTHR11046:SF29">
    <property type="match status" value="1"/>
</dbReference>
<keyword evidence="1" id="KW-0378">Hydrolase</keyword>
<dbReference type="eggNOG" id="ENOG502RTTC">
    <property type="taxonomic scope" value="Eukaryota"/>
</dbReference>
<feature type="compositionally biased region" description="Basic and acidic residues" evidence="2">
    <location>
        <begin position="126"/>
        <end position="203"/>
    </location>
</feature>
<feature type="region of interest" description="Disordered" evidence="2">
    <location>
        <begin position="219"/>
        <end position="244"/>
    </location>
</feature>
<dbReference type="Gene3D" id="2.60.450.20">
    <property type="match status" value="1"/>
</dbReference>
<sequence length="486" mass="53445">MQQLQRKAEMQQLQRKAEMQQLQRKAEIQQLQRNIPSRTNKLNHATKLWPPSSAKKHTQFAWPKSAVQNKETYKEMPHGKVTKEPQDGKVTKEPRNGKVTKEPQDGKVTKEPRNGKVTKEPQNGKMTKEPRNGKVTKEPRNGKVTKEPRNGKVTKEPRNGKVTKEPRNGKVTKEPQDGKVTKETQDGKMTKEPQDGKVTKEPQDGEESMDLNLDLDLATQDPATSNHGASGRGIRHPCDETTSDGSKVCNFQANTAKFKTQTMGCVEVPGGESAEQLKALGFVLKKVAIPTSPPDGTDKKTKKLLAQGQLKEHIQSVHAVLDTLLKIKVKLEDLPGEKFSQTIRLEANLAASIHVEVALSLLKAGTLYSDETSSDGSKVCNFQANTAKFKTQTMGCVEVPSGESAEQLKALGFVLKKVAMPTSPPDGTDKKTKKLLAQAIHHTEYEEEDADLDKDEIAKAISAALVLLGNASFSMSLQRSPLSICI</sequence>
<dbReference type="InParanoid" id="C3Y880"/>
<dbReference type="GO" id="GO:0000175">
    <property type="term" value="F:3'-5'-RNA exonuclease activity"/>
    <property type="evidence" value="ECO:0007669"/>
    <property type="project" value="InterPro"/>
</dbReference>
<dbReference type="InterPro" id="IPR022894">
    <property type="entry name" value="Oligoribonuclease"/>
</dbReference>
<evidence type="ECO:0000256" key="1">
    <source>
        <dbReference type="ARBA" id="ARBA00022722"/>
    </source>
</evidence>
<dbReference type="PANTHER" id="PTHR11046">
    <property type="entry name" value="OLIGORIBONUCLEASE, MITOCHONDRIAL"/>
    <property type="match status" value="1"/>
</dbReference>
<feature type="compositionally biased region" description="Polar residues" evidence="2">
    <location>
        <begin position="29"/>
        <end position="43"/>
    </location>
</feature>
<evidence type="ECO:0000256" key="2">
    <source>
        <dbReference type="SAM" id="MobiDB-lite"/>
    </source>
</evidence>
<protein>
    <submittedName>
        <fullName evidence="3">Uncharacterized protein</fullName>
    </submittedName>
</protein>
<reference evidence="3" key="1">
    <citation type="journal article" date="2008" name="Nature">
        <title>The amphioxus genome and the evolution of the chordate karyotype.</title>
        <authorList>
            <consortium name="US DOE Joint Genome Institute (JGI-PGF)"/>
            <person name="Putnam N.H."/>
            <person name="Butts T."/>
            <person name="Ferrier D.E.K."/>
            <person name="Furlong R.F."/>
            <person name="Hellsten U."/>
            <person name="Kawashima T."/>
            <person name="Robinson-Rechavi M."/>
            <person name="Shoguchi E."/>
            <person name="Terry A."/>
            <person name="Yu J.-K."/>
            <person name="Benito-Gutierrez E.L."/>
            <person name="Dubchak I."/>
            <person name="Garcia-Fernandez J."/>
            <person name="Gibson-Brown J.J."/>
            <person name="Grigoriev I.V."/>
            <person name="Horton A.C."/>
            <person name="de Jong P.J."/>
            <person name="Jurka J."/>
            <person name="Kapitonov V.V."/>
            <person name="Kohara Y."/>
            <person name="Kuroki Y."/>
            <person name="Lindquist E."/>
            <person name="Lucas S."/>
            <person name="Osoegawa K."/>
            <person name="Pennacchio L.A."/>
            <person name="Salamov A.A."/>
            <person name="Satou Y."/>
            <person name="Sauka-Spengler T."/>
            <person name="Schmutz J."/>
            <person name="Shin-I T."/>
            <person name="Toyoda A."/>
            <person name="Bronner-Fraser M."/>
            <person name="Fujiyama A."/>
            <person name="Holland L.Z."/>
            <person name="Holland P.W.H."/>
            <person name="Satoh N."/>
            <person name="Rokhsar D.S."/>
        </authorList>
    </citation>
    <scope>NUCLEOTIDE SEQUENCE [LARGE SCALE GENOMIC DNA]</scope>
    <source>
        <strain evidence="3">S238N-H82</strain>
        <tissue evidence="3">Testes</tissue>
    </source>
</reference>
<dbReference type="AlphaFoldDB" id="C3Y880"/>
<name>C3Y880_BRAFL</name>